<feature type="domain" description="DUF218" evidence="1">
    <location>
        <begin position="51"/>
        <end position="160"/>
    </location>
</feature>
<dbReference type="AlphaFoldDB" id="A0A0F6U3D7"/>
<dbReference type="GO" id="GO:0005886">
    <property type="term" value="C:plasma membrane"/>
    <property type="evidence" value="ECO:0007669"/>
    <property type="project" value="TreeGrafter"/>
</dbReference>
<evidence type="ECO:0000313" key="2">
    <source>
        <dbReference type="EMBL" id="AKE64032.1"/>
    </source>
</evidence>
<sequence>MVLKANSRRKKRVSPQGKLGKSRLKLLAIPLILASLGWLYYDLRQQWLKPEAIFVLGGHADRERFAAKLAKEYPDLPIWVSSGSPRRYVRKIFKKAGISPERLHLDYNARDTVTNFTSLADQLKAQGIDSVYLVTSDNHMRRARLVGEIVFGSRGIVIKPVTVPSQSPPEPLEKSLRDGFRAILWIITGSTGEFWLESDSSPPQFPTQSK</sequence>
<gene>
    <name evidence="2" type="ORF">MYAER_1680</name>
</gene>
<dbReference type="InterPro" id="IPR014729">
    <property type="entry name" value="Rossmann-like_a/b/a_fold"/>
</dbReference>
<organism evidence="2 3">
    <name type="scientific">Microcystis aeruginosa NIES-2549</name>
    <dbReference type="NCBI Taxonomy" id="1641812"/>
    <lineage>
        <taxon>Bacteria</taxon>
        <taxon>Bacillati</taxon>
        <taxon>Cyanobacteriota</taxon>
        <taxon>Cyanophyceae</taxon>
        <taxon>Oscillatoriophycideae</taxon>
        <taxon>Chroococcales</taxon>
        <taxon>Microcystaceae</taxon>
        <taxon>Microcystis</taxon>
    </lineage>
</organism>
<accession>A0A0F6U3D7</accession>
<name>A0A0F6U3D7_MICAE</name>
<dbReference type="PATRIC" id="fig|1641812.3.peg.1736"/>
<dbReference type="Proteomes" id="UP000034103">
    <property type="component" value="Chromosome"/>
</dbReference>
<dbReference type="Gene3D" id="3.40.50.620">
    <property type="entry name" value="HUPs"/>
    <property type="match status" value="1"/>
</dbReference>
<reference evidence="2 3" key="1">
    <citation type="journal article" date="2015" name="Genome Announc.">
        <title>Complete Genome Sequence of Microcystis aeruginosa NIES-2549, a Bloom-Forming Cyanobacterium from Lake Kasumigaura, Japan.</title>
        <authorList>
            <person name="Yamaguchi H."/>
            <person name="Suzuki S."/>
            <person name="Tanabe Y."/>
            <person name="Osana Y."/>
            <person name="Shimura Y."/>
            <person name="Ishida K."/>
            <person name="Kawachi M."/>
        </authorList>
    </citation>
    <scope>NUCLEOTIDE SEQUENCE [LARGE SCALE GENOMIC DNA]</scope>
    <source>
        <strain evidence="2 3">NIES-2549</strain>
    </source>
</reference>
<proteinExistence type="predicted"/>
<dbReference type="HOGENOM" id="CLU_103370_0_0_3"/>
<dbReference type="CDD" id="cd06259">
    <property type="entry name" value="YdcF-like"/>
    <property type="match status" value="1"/>
</dbReference>
<dbReference type="PANTHER" id="PTHR30336">
    <property type="entry name" value="INNER MEMBRANE PROTEIN, PROBABLE PERMEASE"/>
    <property type="match status" value="1"/>
</dbReference>
<dbReference type="PANTHER" id="PTHR30336:SF20">
    <property type="entry name" value="DUF218 DOMAIN-CONTAINING PROTEIN"/>
    <property type="match status" value="1"/>
</dbReference>
<evidence type="ECO:0000259" key="1">
    <source>
        <dbReference type="Pfam" id="PF02698"/>
    </source>
</evidence>
<dbReference type="EMBL" id="CP011304">
    <property type="protein sequence ID" value="AKE64032.1"/>
    <property type="molecule type" value="Genomic_DNA"/>
</dbReference>
<protein>
    <recommendedName>
        <fullName evidence="1">DUF218 domain-containing protein</fullName>
    </recommendedName>
</protein>
<dbReference type="RefSeq" id="WP_046661738.1">
    <property type="nucleotide sequence ID" value="NZ_CP011304.1"/>
</dbReference>
<dbReference type="InterPro" id="IPR051599">
    <property type="entry name" value="Cell_Envelope_Assoc"/>
</dbReference>
<dbReference type="Pfam" id="PF02698">
    <property type="entry name" value="DUF218"/>
    <property type="match status" value="1"/>
</dbReference>
<evidence type="ECO:0000313" key="3">
    <source>
        <dbReference type="Proteomes" id="UP000034103"/>
    </source>
</evidence>
<dbReference type="InterPro" id="IPR003848">
    <property type="entry name" value="DUF218"/>
</dbReference>